<accession>A0A444YFZ2</accession>
<evidence type="ECO:0000313" key="1">
    <source>
        <dbReference type="EMBL" id="RYR00863.1"/>
    </source>
</evidence>
<gene>
    <name evidence="1" type="ORF">Ahy_B07g088960</name>
</gene>
<name>A0A444YFZ2_ARAHY</name>
<dbReference type="Proteomes" id="UP000289738">
    <property type="component" value="Chromosome B07"/>
</dbReference>
<comment type="caution">
    <text evidence="1">The sequence shown here is derived from an EMBL/GenBank/DDBJ whole genome shotgun (WGS) entry which is preliminary data.</text>
</comment>
<organism evidence="1 2">
    <name type="scientific">Arachis hypogaea</name>
    <name type="common">Peanut</name>
    <dbReference type="NCBI Taxonomy" id="3818"/>
    <lineage>
        <taxon>Eukaryota</taxon>
        <taxon>Viridiplantae</taxon>
        <taxon>Streptophyta</taxon>
        <taxon>Embryophyta</taxon>
        <taxon>Tracheophyta</taxon>
        <taxon>Spermatophyta</taxon>
        <taxon>Magnoliopsida</taxon>
        <taxon>eudicotyledons</taxon>
        <taxon>Gunneridae</taxon>
        <taxon>Pentapetalae</taxon>
        <taxon>rosids</taxon>
        <taxon>fabids</taxon>
        <taxon>Fabales</taxon>
        <taxon>Fabaceae</taxon>
        <taxon>Papilionoideae</taxon>
        <taxon>50 kb inversion clade</taxon>
        <taxon>dalbergioids sensu lato</taxon>
        <taxon>Dalbergieae</taxon>
        <taxon>Pterocarpus clade</taxon>
        <taxon>Arachis</taxon>
    </lineage>
</organism>
<dbReference type="AlphaFoldDB" id="A0A444YFZ2"/>
<dbReference type="EMBL" id="SDMP01000017">
    <property type="protein sequence ID" value="RYR00863.1"/>
    <property type="molecule type" value="Genomic_DNA"/>
</dbReference>
<evidence type="ECO:0000313" key="2">
    <source>
        <dbReference type="Proteomes" id="UP000289738"/>
    </source>
</evidence>
<sequence>METANGDVFAIGIEGIKIAGGKWIDLMRLVSGSKCAIYLVEVLGIGKDVNGAYRIDIMVSLRAPRRPAAPPPRAGGGERYELFFSATLTVAAWARVAGFLSKFCSFPSLCVDC</sequence>
<proteinExistence type="predicted"/>
<keyword evidence="2" id="KW-1185">Reference proteome</keyword>
<reference evidence="1 2" key="1">
    <citation type="submission" date="2019-01" db="EMBL/GenBank/DDBJ databases">
        <title>Sequencing of cultivated peanut Arachis hypogaea provides insights into genome evolution and oil improvement.</title>
        <authorList>
            <person name="Chen X."/>
        </authorList>
    </citation>
    <scope>NUCLEOTIDE SEQUENCE [LARGE SCALE GENOMIC DNA]</scope>
    <source>
        <strain evidence="2">cv. Fuhuasheng</strain>
        <tissue evidence="1">Leaves</tissue>
    </source>
</reference>
<protein>
    <submittedName>
        <fullName evidence="1">Uncharacterized protein</fullName>
    </submittedName>
</protein>